<dbReference type="InterPro" id="IPR038222">
    <property type="entry name" value="DHHA2_dom_sf"/>
</dbReference>
<evidence type="ECO:0000256" key="4">
    <source>
        <dbReference type="ARBA" id="ARBA00023211"/>
    </source>
</evidence>
<dbReference type="FunCoup" id="K5X5K3">
    <property type="interactions" value="216"/>
</dbReference>
<evidence type="ECO:0000256" key="3">
    <source>
        <dbReference type="ARBA" id="ARBA00022801"/>
    </source>
</evidence>
<evidence type="ECO:0008006" key="10">
    <source>
        <dbReference type="Google" id="ProtNLM"/>
    </source>
</evidence>
<dbReference type="InterPro" id="IPR001667">
    <property type="entry name" value="DDH_dom"/>
</dbReference>
<organism evidence="8 9">
    <name type="scientific">Agaricus bisporus var. burnettii (strain JB137-S8 / ATCC MYA-4627 / FGSC 10392)</name>
    <name type="common">White button mushroom</name>
    <dbReference type="NCBI Taxonomy" id="597362"/>
    <lineage>
        <taxon>Eukaryota</taxon>
        <taxon>Fungi</taxon>
        <taxon>Dikarya</taxon>
        <taxon>Basidiomycota</taxon>
        <taxon>Agaricomycotina</taxon>
        <taxon>Agaricomycetes</taxon>
        <taxon>Agaricomycetidae</taxon>
        <taxon>Agaricales</taxon>
        <taxon>Agaricineae</taxon>
        <taxon>Agaricaceae</taxon>
        <taxon>Agaricus</taxon>
    </lineage>
</organism>
<keyword evidence="2" id="KW-0479">Metal-binding</keyword>
<dbReference type="OMA" id="DYKDWTE"/>
<evidence type="ECO:0000256" key="2">
    <source>
        <dbReference type="ARBA" id="ARBA00022723"/>
    </source>
</evidence>
<evidence type="ECO:0000313" key="8">
    <source>
        <dbReference type="EMBL" id="EKM78468.1"/>
    </source>
</evidence>
<evidence type="ECO:0000259" key="6">
    <source>
        <dbReference type="Pfam" id="PF01368"/>
    </source>
</evidence>
<dbReference type="InParanoid" id="K5X5K3"/>
<protein>
    <recommendedName>
        <fullName evidence="10">DHHA2 domain-containing protein</fullName>
    </recommendedName>
</protein>
<feature type="domain" description="DDH" evidence="6">
    <location>
        <begin position="55"/>
        <end position="221"/>
    </location>
</feature>
<proteinExistence type="predicted"/>
<dbReference type="Gene3D" id="3.90.1640.10">
    <property type="entry name" value="inorganic pyrophosphatase (n-terminal core)"/>
    <property type="match status" value="1"/>
</dbReference>
<keyword evidence="9" id="KW-1185">Reference proteome</keyword>
<dbReference type="EMBL" id="JH971392">
    <property type="protein sequence ID" value="EKM78468.1"/>
    <property type="molecule type" value="Genomic_DNA"/>
</dbReference>
<dbReference type="GO" id="GO:0005737">
    <property type="term" value="C:cytoplasm"/>
    <property type="evidence" value="ECO:0007669"/>
    <property type="project" value="InterPro"/>
</dbReference>
<feature type="compositionally biased region" description="Polar residues" evidence="5">
    <location>
        <begin position="482"/>
        <end position="504"/>
    </location>
</feature>
<comment type="cofactor">
    <cofactor evidence="1">
        <name>Mn(2+)</name>
        <dbReference type="ChEBI" id="CHEBI:29035"/>
    </cofactor>
</comment>
<name>K5X5K3_AGABU</name>
<dbReference type="InterPro" id="IPR038763">
    <property type="entry name" value="DHH_sf"/>
</dbReference>
<dbReference type="GeneID" id="18822436"/>
<dbReference type="HOGENOM" id="CLU_019358_1_1_1"/>
<dbReference type="RefSeq" id="XP_007331112.1">
    <property type="nucleotide sequence ID" value="XM_007331050.1"/>
</dbReference>
<dbReference type="Pfam" id="PF01368">
    <property type="entry name" value="DHH"/>
    <property type="match status" value="1"/>
</dbReference>
<dbReference type="STRING" id="597362.K5X5K3"/>
<dbReference type="GO" id="GO:0046872">
    <property type="term" value="F:metal ion binding"/>
    <property type="evidence" value="ECO:0007669"/>
    <property type="project" value="UniProtKB-KW"/>
</dbReference>
<evidence type="ECO:0000259" key="7">
    <source>
        <dbReference type="Pfam" id="PF02833"/>
    </source>
</evidence>
<dbReference type="InterPro" id="IPR004097">
    <property type="entry name" value="DHHA2"/>
</dbReference>
<dbReference type="Proteomes" id="UP000008493">
    <property type="component" value="Unassembled WGS sequence"/>
</dbReference>
<dbReference type="GO" id="GO:0004309">
    <property type="term" value="F:exopolyphosphatase activity"/>
    <property type="evidence" value="ECO:0007669"/>
    <property type="project" value="TreeGrafter"/>
</dbReference>
<reference evidence="9" key="1">
    <citation type="journal article" date="2012" name="Proc. Natl. Acad. Sci. U.S.A.">
        <title>Genome sequence of the button mushroom Agaricus bisporus reveals mechanisms governing adaptation to a humic-rich ecological niche.</title>
        <authorList>
            <person name="Morin E."/>
            <person name="Kohler A."/>
            <person name="Baker A.R."/>
            <person name="Foulongne-Oriol M."/>
            <person name="Lombard V."/>
            <person name="Nagy L.G."/>
            <person name="Ohm R.A."/>
            <person name="Patyshakuliyeva A."/>
            <person name="Brun A."/>
            <person name="Aerts A.L."/>
            <person name="Bailey A.M."/>
            <person name="Billette C."/>
            <person name="Coutinho P.M."/>
            <person name="Deakin G."/>
            <person name="Doddapaneni H."/>
            <person name="Floudas D."/>
            <person name="Grimwood J."/>
            <person name="Hilden K."/>
            <person name="Kuees U."/>
            <person name="LaButti K.M."/>
            <person name="Lapidus A."/>
            <person name="Lindquist E.A."/>
            <person name="Lucas S.M."/>
            <person name="Murat C."/>
            <person name="Riley R.W."/>
            <person name="Salamov A.A."/>
            <person name="Schmutz J."/>
            <person name="Subramanian V."/>
            <person name="Woesten H.A.B."/>
            <person name="Xu J."/>
            <person name="Eastwood D.C."/>
            <person name="Foster G.D."/>
            <person name="Sonnenberg A.S."/>
            <person name="Cullen D."/>
            <person name="de Vries R.P."/>
            <person name="Lundell T."/>
            <person name="Hibbett D.S."/>
            <person name="Henrissat B."/>
            <person name="Burton K.S."/>
            <person name="Kerrigan R.W."/>
            <person name="Challen M.P."/>
            <person name="Grigoriev I.V."/>
            <person name="Martin F."/>
        </authorList>
    </citation>
    <scope>NUCLEOTIDE SEQUENCE [LARGE SCALE GENOMIC DNA]</scope>
    <source>
        <strain evidence="9">JB137-S8 / ATCC MYA-4627 / FGSC 10392</strain>
    </source>
</reference>
<dbReference type="OrthoDB" id="374045at2759"/>
<evidence type="ECO:0000256" key="5">
    <source>
        <dbReference type="SAM" id="MobiDB-lite"/>
    </source>
</evidence>
<dbReference type="Gene3D" id="3.10.310.20">
    <property type="entry name" value="DHHA2 domain"/>
    <property type="match status" value="1"/>
</dbReference>
<gene>
    <name evidence="8" type="ORF">AGABI1DRAFT_107637</name>
</gene>
<evidence type="ECO:0000256" key="1">
    <source>
        <dbReference type="ARBA" id="ARBA00001936"/>
    </source>
</evidence>
<dbReference type="SUPFAM" id="SSF64182">
    <property type="entry name" value="DHH phosphoesterases"/>
    <property type="match status" value="1"/>
</dbReference>
<dbReference type="eggNOG" id="KOG4129">
    <property type="taxonomic scope" value="Eukaryota"/>
</dbReference>
<feature type="non-terminal residue" evidence="8">
    <location>
        <position position="1"/>
    </location>
</feature>
<sequence>MSDAFRRLSVAFKLGKNKVLKPMDSSTTLADFLVAAKQEYLKAIQETPSRGEEWTVVMGNEACDLDTMASSIAYAWVESEVHKRPTVPLIPRNSDDLDLRAENVFALKQAGLSKPQDQLLFISDIPQLQSPSTPFPSHRLALVDHNKIKERYLLNNPDARVVAVVDHREDEGLYKDSANPRIVLPCGSCCSHITTKILPKSDNPSGVQVPRELATLLLCGIVIDTDGLRPGGKALQLDRDAAATLLPLSTYGQTITPSLLTSLKTGAMPNGNAVYDEKSIKDLTTTLSTKKKDISHFGTRDLLRRDYKQYDYRVEWLTGSPTIRVGLTTIPLPLKTWAKEGKVEKEILSWMKSRGLHVYGGITSFKDKSSKKKESDGKGKSRREQVWMFVDPAVFKEENQAYTNDGKTIDVDKLAERILSRLEADESLKLEKHKHVELNKNGGLPEGVKMKVYHQTDPKATRKYTAPLIQKILTEPVDASDATPNDESSRRNGQATTDPTETKL</sequence>
<keyword evidence="3" id="KW-0378">Hydrolase</keyword>
<keyword evidence="4" id="KW-0464">Manganese</keyword>
<dbReference type="Pfam" id="PF02833">
    <property type="entry name" value="DHHA2"/>
    <property type="match status" value="1"/>
</dbReference>
<feature type="domain" description="DHHA2" evidence="7">
    <location>
        <begin position="286"/>
        <end position="471"/>
    </location>
</feature>
<dbReference type="PANTHER" id="PTHR12112:SF39">
    <property type="entry name" value="EG:152A3.5 PROTEIN (FBGN0003116_PN PROTEIN)"/>
    <property type="match status" value="1"/>
</dbReference>
<dbReference type="AlphaFoldDB" id="K5X5K3"/>
<dbReference type="PANTHER" id="PTHR12112">
    <property type="entry name" value="BNIP - RELATED"/>
    <property type="match status" value="1"/>
</dbReference>
<dbReference type="KEGG" id="abp:AGABI1DRAFT107637"/>
<evidence type="ECO:0000313" key="9">
    <source>
        <dbReference type="Proteomes" id="UP000008493"/>
    </source>
</evidence>
<accession>K5X5K3</accession>
<feature type="region of interest" description="Disordered" evidence="5">
    <location>
        <begin position="472"/>
        <end position="504"/>
    </location>
</feature>